<comment type="caution">
    <text evidence="2">The sequence shown here is derived from an EMBL/GenBank/DDBJ whole genome shotgun (WGS) entry which is preliminary data.</text>
</comment>
<name>A0A2W1MYV1_9FLAO</name>
<sequence>MKSKFFSVFSYFTWIVITLSFNGYGQNFLNGDLNGNVSISSTPTSWIPVPFTDPASLATAAVYTNPDVCGPSGPNIGTGIYGSPFSGNTFASGMYAISSGIFIYHEGIQQTVNGFSLTSTYKLTFHQTIVKQSNCLDTSGAWRVYMDNTLLGTSNISINQNPYDTSVLTWDFQQFNFTPTAASHTFKFLPYDDDADLDFSTTNTAGALRLGIDSITIQPVIDCLDSLNLGPDTTICFNDTLHLVVSDFVNFNYLWSNNDTDSITDITTPGMYTLEIDSTYCHYYDTINVSFTAPIVLDLGTDTTLCFGDSILLDATTPNASYLWSTSSTDSAIYANQTNTYIVNVTQNNCNFYDTISINYHPILPLNLGPDTLFCAGDSIQLGTHISATDYLWSNGSNDSSATFFNSGNVWVDITENNCVYTDTIAIGYHPILNLDLGNDTTICIGDSLLFDITTPNASYLWNDLSTLATNGIYTAGILGVTLTQFGCTYTDSITVGNFTPPTFDLGNDTTLCYGDSILLDATTLNATYLWSDASTTPSIQATQATIYSVTLTQNNCDYFDTIHISYFTTYPNFLGNDTLFCAGDSIQLGAQLSASSYLWSNGSTDSSTTFFNPGIIWVEVMQNNCLYTDTISIGNHPILNLDLGNDTTICIGDSLLFDITTPNASYLWNDLSTLATNGIYTAGILGVTLTQFGCTYTDSIIVSNFTPPTFDLGNDTTICYGDSILLDVTTLNATYLWSNGANTATLYANQATNYDVVLTKDNCTYYDSIIVNINAAINPYLGNDTTLCAGDSLKFQFNYLNALYIWSDLSTNTSLTVYNSGDYTVEINSNNCIYKDTISVIFNPAPSLHLGNDTSFCTGSSIPLDAGAGFSYLWQDNSINQIQTVNTAGTYWVVIENGNGCKQSDTIEINQIDISVTLGPDLSLCEDDVAYIQAIGTDISQYEWQDNSTNASYTTNMEGTYFVEVTNAACSASDTIEIKYTQIQVDFTGETENCTYDNTKFIQSSSTSNNSVINSYSWNFGDNSYSNVPNPKHQYKQANSYDVSLTVTTDNYCSDTVKKINFVTIHPTPNADFTFSPNPVSDLNPVIYLNDISTPAPDFWRWEHNHTIFSDQKNNTLKLNQFDSGNHPITLYVYTKFGCGDTIQKTVLVKETEFLYIPNAFTPEGNKGINNDFSPVFTDGFDPVNYHFIIFNKWGEILFESYDPNVGWDGYYNGKLCKLGAYIWQMNYQNDLNAAEQIKTGHVSLIR</sequence>
<evidence type="ECO:0000259" key="1">
    <source>
        <dbReference type="PROSITE" id="PS50093"/>
    </source>
</evidence>
<dbReference type="AlphaFoldDB" id="A0A2W1MYV1"/>
<feature type="domain" description="PKD" evidence="1">
    <location>
        <begin position="1016"/>
        <end position="1049"/>
    </location>
</feature>
<dbReference type="RefSeq" id="WP_111062904.1">
    <property type="nucleotide sequence ID" value="NZ_QKSB01000004.1"/>
</dbReference>
<dbReference type="EMBL" id="QKSB01000004">
    <property type="protein sequence ID" value="PZE17379.1"/>
    <property type="molecule type" value="Genomic_DNA"/>
</dbReference>
<dbReference type="InterPro" id="IPR000601">
    <property type="entry name" value="PKD_dom"/>
</dbReference>
<accession>A0A2W1MYV1</accession>
<dbReference type="Proteomes" id="UP000249248">
    <property type="component" value="Unassembled WGS sequence"/>
</dbReference>
<dbReference type="InterPro" id="IPR013783">
    <property type="entry name" value="Ig-like_fold"/>
</dbReference>
<dbReference type="CDD" id="cd00146">
    <property type="entry name" value="PKD"/>
    <property type="match status" value="1"/>
</dbReference>
<dbReference type="Pfam" id="PF18911">
    <property type="entry name" value="PKD_4"/>
    <property type="match status" value="1"/>
</dbReference>
<organism evidence="2 3">
    <name type="scientific">Putridiphycobacter roseus</name>
    <dbReference type="NCBI Taxonomy" id="2219161"/>
    <lineage>
        <taxon>Bacteria</taxon>
        <taxon>Pseudomonadati</taxon>
        <taxon>Bacteroidota</taxon>
        <taxon>Flavobacteriia</taxon>
        <taxon>Flavobacteriales</taxon>
        <taxon>Crocinitomicaceae</taxon>
        <taxon>Putridiphycobacter</taxon>
    </lineage>
</organism>
<dbReference type="SUPFAM" id="SSF49299">
    <property type="entry name" value="PKD domain"/>
    <property type="match status" value="1"/>
</dbReference>
<dbReference type="OrthoDB" id="9765926at2"/>
<dbReference type="PROSITE" id="PS50093">
    <property type="entry name" value="PKD"/>
    <property type="match status" value="1"/>
</dbReference>
<dbReference type="InterPro" id="IPR035986">
    <property type="entry name" value="PKD_dom_sf"/>
</dbReference>
<keyword evidence="3" id="KW-1185">Reference proteome</keyword>
<protein>
    <recommendedName>
        <fullName evidence="1">PKD domain-containing protein</fullName>
    </recommendedName>
</protein>
<proteinExistence type="predicted"/>
<dbReference type="Pfam" id="PF13585">
    <property type="entry name" value="CHU_C"/>
    <property type="match status" value="1"/>
</dbReference>
<evidence type="ECO:0000313" key="2">
    <source>
        <dbReference type="EMBL" id="PZE17379.1"/>
    </source>
</evidence>
<reference evidence="2 3" key="1">
    <citation type="submission" date="2018-06" db="EMBL/GenBank/DDBJ databases">
        <title>The draft genome sequence of Crocinitomix sp. SM1701.</title>
        <authorList>
            <person name="Zhang X."/>
        </authorList>
    </citation>
    <scope>NUCLEOTIDE SEQUENCE [LARGE SCALE GENOMIC DNA]</scope>
    <source>
        <strain evidence="2 3">SM1701</strain>
    </source>
</reference>
<evidence type="ECO:0000313" key="3">
    <source>
        <dbReference type="Proteomes" id="UP000249248"/>
    </source>
</evidence>
<gene>
    <name evidence="2" type="ORF">DNU06_08900</name>
</gene>
<dbReference type="Gene3D" id="2.60.40.10">
    <property type="entry name" value="Immunoglobulins"/>
    <property type="match status" value="2"/>
</dbReference>